<dbReference type="Proteomes" id="UP001303889">
    <property type="component" value="Unassembled WGS sequence"/>
</dbReference>
<organism evidence="2 3">
    <name type="scientific">Staphylotrichum tortipilum</name>
    <dbReference type="NCBI Taxonomy" id="2831512"/>
    <lineage>
        <taxon>Eukaryota</taxon>
        <taxon>Fungi</taxon>
        <taxon>Dikarya</taxon>
        <taxon>Ascomycota</taxon>
        <taxon>Pezizomycotina</taxon>
        <taxon>Sordariomycetes</taxon>
        <taxon>Sordariomycetidae</taxon>
        <taxon>Sordariales</taxon>
        <taxon>Chaetomiaceae</taxon>
        <taxon>Staphylotrichum</taxon>
    </lineage>
</organism>
<accession>A0AAN6MF80</accession>
<keyword evidence="3" id="KW-1185">Reference proteome</keyword>
<name>A0AAN6MF80_9PEZI</name>
<evidence type="ECO:0008006" key="4">
    <source>
        <dbReference type="Google" id="ProtNLM"/>
    </source>
</evidence>
<comment type="caution">
    <text evidence="2">The sequence shown here is derived from an EMBL/GenBank/DDBJ whole genome shotgun (WGS) entry which is preliminary data.</text>
</comment>
<feature type="repeat" description="ANK" evidence="1">
    <location>
        <begin position="22"/>
        <end position="46"/>
    </location>
</feature>
<reference evidence="2" key="1">
    <citation type="journal article" date="2023" name="Mol. Phylogenet. Evol.">
        <title>Genome-scale phylogeny and comparative genomics of the fungal order Sordariales.</title>
        <authorList>
            <person name="Hensen N."/>
            <person name="Bonometti L."/>
            <person name="Westerberg I."/>
            <person name="Brannstrom I.O."/>
            <person name="Guillou S."/>
            <person name="Cros-Aarteil S."/>
            <person name="Calhoun S."/>
            <person name="Haridas S."/>
            <person name="Kuo A."/>
            <person name="Mondo S."/>
            <person name="Pangilinan J."/>
            <person name="Riley R."/>
            <person name="LaButti K."/>
            <person name="Andreopoulos B."/>
            <person name="Lipzen A."/>
            <person name="Chen C."/>
            <person name="Yan M."/>
            <person name="Daum C."/>
            <person name="Ng V."/>
            <person name="Clum A."/>
            <person name="Steindorff A."/>
            <person name="Ohm R.A."/>
            <person name="Martin F."/>
            <person name="Silar P."/>
            <person name="Natvig D.O."/>
            <person name="Lalanne C."/>
            <person name="Gautier V."/>
            <person name="Ament-Velasquez S.L."/>
            <person name="Kruys A."/>
            <person name="Hutchinson M.I."/>
            <person name="Powell A.J."/>
            <person name="Barry K."/>
            <person name="Miller A.N."/>
            <person name="Grigoriev I.V."/>
            <person name="Debuchy R."/>
            <person name="Gladieux P."/>
            <person name="Hiltunen Thoren M."/>
            <person name="Johannesson H."/>
        </authorList>
    </citation>
    <scope>NUCLEOTIDE SEQUENCE</scope>
    <source>
        <strain evidence="2">CBS 103.79</strain>
    </source>
</reference>
<dbReference type="AlphaFoldDB" id="A0AAN6MF80"/>
<proteinExistence type="predicted"/>
<reference evidence="2" key="2">
    <citation type="submission" date="2023-05" db="EMBL/GenBank/DDBJ databases">
        <authorList>
            <consortium name="Lawrence Berkeley National Laboratory"/>
            <person name="Steindorff A."/>
            <person name="Hensen N."/>
            <person name="Bonometti L."/>
            <person name="Westerberg I."/>
            <person name="Brannstrom I.O."/>
            <person name="Guillou S."/>
            <person name="Cros-Aarteil S."/>
            <person name="Calhoun S."/>
            <person name="Haridas S."/>
            <person name="Kuo A."/>
            <person name="Mondo S."/>
            <person name="Pangilinan J."/>
            <person name="Riley R."/>
            <person name="Labutti K."/>
            <person name="Andreopoulos B."/>
            <person name="Lipzen A."/>
            <person name="Chen C."/>
            <person name="Yanf M."/>
            <person name="Daum C."/>
            <person name="Ng V."/>
            <person name="Clum A."/>
            <person name="Ohm R."/>
            <person name="Martin F."/>
            <person name="Silar P."/>
            <person name="Natvig D."/>
            <person name="Lalanne C."/>
            <person name="Gautier V."/>
            <person name="Ament-Velasquez S.L."/>
            <person name="Kruys A."/>
            <person name="Hutchinson M.I."/>
            <person name="Powell A.J."/>
            <person name="Barry K."/>
            <person name="Miller A.N."/>
            <person name="Grigoriev I.V."/>
            <person name="Debuchy R."/>
            <person name="Gladieux P."/>
            <person name="Thoren M.H."/>
            <person name="Johannesson H."/>
        </authorList>
    </citation>
    <scope>NUCLEOTIDE SEQUENCE</scope>
    <source>
        <strain evidence="2">CBS 103.79</strain>
    </source>
</reference>
<feature type="non-terminal residue" evidence="2">
    <location>
        <position position="1"/>
    </location>
</feature>
<gene>
    <name evidence="2" type="ORF">C8A05DRAFT_17900</name>
</gene>
<sequence>KAVVQLLLSTGKVEVDAKKDVYGRTPLLWAAARGHEAVVQLLERIGDTDLGLR</sequence>
<keyword evidence="1" id="KW-0040">ANK repeat</keyword>
<evidence type="ECO:0000313" key="2">
    <source>
        <dbReference type="EMBL" id="KAK3899701.1"/>
    </source>
</evidence>
<dbReference type="InterPro" id="IPR036770">
    <property type="entry name" value="Ankyrin_rpt-contain_sf"/>
</dbReference>
<evidence type="ECO:0000256" key="1">
    <source>
        <dbReference type="PROSITE-ProRule" id="PRU00023"/>
    </source>
</evidence>
<dbReference type="EMBL" id="MU855751">
    <property type="protein sequence ID" value="KAK3899701.1"/>
    <property type="molecule type" value="Genomic_DNA"/>
</dbReference>
<dbReference type="InterPro" id="IPR002110">
    <property type="entry name" value="Ankyrin_rpt"/>
</dbReference>
<dbReference type="SUPFAM" id="SSF48403">
    <property type="entry name" value="Ankyrin repeat"/>
    <property type="match status" value="1"/>
</dbReference>
<evidence type="ECO:0000313" key="3">
    <source>
        <dbReference type="Proteomes" id="UP001303889"/>
    </source>
</evidence>
<dbReference type="Gene3D" id="1.25.40.20">
    <property type="entry name" value="Ankyrin repeat-containing domain"/>
    <property type="match status" value="1"/>
</dbReference>
<dbReference type="PROSITE" id="PS50297">
    <property type="entry name" value="ANK_REP_REGION"/>
    <property type="match status" value="1"/>
</dbReference>
<dbReference type="Pfam" id="PF13637">
    <property type="entry name" value="Ank_4"/>
    <property type="match status" value="1"/>
</dbReference>
<protein>
    <recommendedName>
        <fullName evidence="4">Ankyrin</fullName>
    </recommendedName>
</protein>
<dbReference type="PROSITE" id="PS50088">
    <property type="entry name" value="ANK_REPEAT"/>
    <property type="match status" value="1"/>
</dbReference>